<name>A0A1I7SN21_BURXY</name>
<evidence type="ECO:0000256" key="1">
    <source>
        <dbReference type="SAM" id="MobiDB-lite"/>
    </source>
</evidence>
<feature type="region of interest" description="Disordered" evidence="1">
    <location>
        <begin position="1"/>
        <end position="22"/>
    </location>
</feature>
<organism evidence="2 3">
    <name type="scientific">Bursaphelenchus xylophilus</name>
    <name type="common">Pinewood nematode worm</name>
    <name type="synonym">Aphelenchoides xylophilus</name>
    <dbReference type="NCBI Taxonomy" id="6326"/>
    <lineage>
        <taxon>Eukaryota</taxon>
        <taxon>Metazoa</taxon>
        <taxon>Ecdysozoa</taxon>
        <taxon>Nematoda</taxon>
        <taxon>Chromadorea</taxon>
        <taxon>Rhabditida</taxon>
        <taxon>Tylenchina</taxon>
        <taxon>Tylenchomorpha</taxon>
        <taxon>Aphelenchoidea</taxon>
        <taxon>Aphelenchoididae</taxon>
        <taxon>Bursaphelenchus</taxon>
    </lineage>
</organism>
<sequence length="34" mass="4016">GIFAKEKAQNRPSRHRSHLQGHEHRCFLNRSIFG</sequence>
<evidence type="ECO:0000313" key="2">
    <source>
        <dbReference type="Proteomes" id="UP000095284"/>
    </source>
</evidence>
<evidence type="ECO:0000313" key="3">
    <source>
        <dbReference type="WBParaSite" id="BXY_1445700.1"/>
    </source>
</evidence>
<dbReference type="Proteomes" id="UP000095284">
    <property type="component" value="Unplaced"/>
</dbReference>
<dbReference type="AlphaFoldDB" id="A0A1I7SN21"/>
<reference evidence="3" key="1">
    <citation type="submission" date="2016-11" db="UniProtKB">
        <authorList>
            <consortium name="WormBaseParasite"/>
        </authorList>
    </citation>
    <scope>IDENTIFICATION</scope>
</reference>
<protein>
    <submittedName>
        <fullName evidence="3">Uncharacterized protein</fullName>
    </submittedName>
</protein>
<accession>A0A1I7SN21</accession>
<dbReference type="WBParaSite" id="BXY_1445700.1">
    <property type="protein sequence ID" value="BXY_1445700.1"/>
    <property type="gene ID" value="BXY_1445700"/>
</dbReference>
<proteinExistence type="predicted"/>